<dbReference type="EMBL" id="JACHZG010000001">
    <property type="protein sequence ID" value="MBB3326771.1"/>
    <property type="molecule type" value="Genomic_DNA"/>
</dbReference>
<keyword evidence="4" id="KW-1185">Reference proteome</keyword>
<dbReference type="Pfam" id="PF10011">
    <property type="entry name" value="DUF2254"/>
    <property type="match status" value="1"/>
</dbReference>
<evidence type="ECO:0000313" key="4">
    <source>
        <dbReference type="Proteomes" id="UP000565572"/>
    </source>
</evidence>
<feature type="region of interest" description="Disordered" evidence="1">
    <location>
        <begin position="421"/>
        <end position="453"/>
    </location>
</feature>
<gene>
    <name evidence="3" type="ORF">FHX39_001715</name>
</gene>
<evidence type="ECO:0000256" key="2">
    <source>
        <dbReference type="SAM" id="Phobius"/>
    </source>
</evidence>
<evidence type="ECO:0000256" key="1">
    <source>
        <dbReference type="SAM" id="MobiDB-lite"/>
    </source>
</evidence>
<dbReference type="Proteomes" id="UP000565572">
    <property type="component" value="Unassembled WGS sequence"/>
</dbReference>
<keyword evidence="2" id="KW-1133">Transmembrane helix</keyword>
<feature type="transmembrane region" description="Helical" evidence="2">
    <location>
        <begin position="20"/>
        <end position="38"/>
    </location>
</feature>
<keyword evidence="2" id="KW-0472">Membrane</keyword>
<feature type="transmembrane region" description="Helical" evidence="2">
    <location>
        <begin position="147"/>
        <end position="170"/>
    </location>
</feature>
<name>A0A7W5JVG9_9ACTN</name>
<organism evidence="3 4">
    <name type="scientific">Microlunatus antarcticus</name>
    <dbReference type="NCBI Taxonomy" id="53388"/>
    <lineage>
        <taxon>Bacteria</taxon>
        <taxon>Bacillati</taxon>
        <taxon>Actinomycetota</taxon>
        <taxon>Actinomycetes</taxon>
        <taxon>Propionibacteriales</taxon>
        <taxon>Propionibacteriaceae</taxon>
        <taxon>Microlunatus</taxon>
    </lineage>
</organism>
<dbReference type="AlphaFoldDB" id="A0A7W5JVG9"/>
<feature type="transmembrane region" description="Helical" evidence="2">
    <location>
        <begin position="76"/>
        <end position="94"/>
    </location>
</feature>
<feature type="transmembrane region" description="Helical" evidence="2">
    <location>
        <begin position="106"/>
        <end position="127"/>
    </location>
</feature>
<comment type="caution">
    <text evidence="3">The sequence shown here is derived from an EMBL/GenBank/DDBJ whole genome shotgun (WGS) entry which is preliminary data.</text>
</comment>
<protein>
    <submittedName>
        <fullName evidence="3">Putative membrane protein</fullName>
    </submittedName>
</protein>
<keyword evidence="2" id="KW-0812">Transmembrane</keyword>
<proteinExistence type="predicted"/>
<evidence type="ECO:0000313" key="3">
    <source>
        <dbReference type="EMBL" id="MBB3326771.1"/>
    </source>
</evidence>
<reference evidence="3 4" key="1">
    <citation type="submission" date="2020-08" db="EMBL/GenBank/DDBJ databases">
        <title>Sequencing the genomes of 1000 actinobacteria strains.</title>
        <authorList>
            <person name="Klenk H.-P."/>
        </authorList>
    </citation>
    <scope>NUCLEOTIDE SEQUENCE [LARGE SCALE GENOMIC DNA]</scope>
    <source>
        <strain evidence="3 4">DSM 11053</strain>
    </source>
</reference>
<accession>A0A7W5JVG9</accession>
<dbReference type="InterPro" id="IPR018723">
    <property type="entry name" value="DUF2254_membrane"/>
</dbReference>
<sequence>MTVMPSRLLLLLRNTVRDRLWPIPVLGVVLAIVGGQLVPRLDAAVDGRLPGWLDAVAFGGDAGAAQTVLDAVGSSLITVTSLTFSLTVVTLQLASSQFSPRLLRTFTQDLFVQVTLAVFLATFAFSLTVLRSVRSEAESTQPFVPRLAVTCSYLMAMVSVVALVLFLAHLTRQIRVETMLGTVCRDARSTLAAVLPPLAEGERWPVAPTVPPDARTVLAHGSGFLLRLDRRRLVAAAAEADLVLLVDRPIGSFLVEGTPLGRLWRSDGSAPSSADEDRLRRALDRAVRLGPERTSTEDLAYGLRQLTDVANKALSPGINDPTTAVHAVVRTGELLADLGRHELGSRVLDDDEGTVRLVVASPGFDELLDAAVTPSRRFGAADSRVLGALYQLLADVAWNARPEHRDAIRQQARRLDQTAAAQDFDEEQRTGLTAARQGVDRALDEPVPGGPPA</sequence>